<dbReference type="PROSITE" id="PS50174">
    <property type="entry name" value="G_PATCH"/>
    <property type="match status" value="1"/>
</dbReference>
<feature type="non-terminal residue" evidence="3">
    <location>
        <position position="1"/>
    </location>
</feature>
<evidence type="ECO:0000313" key="3">
    <source>
        <dbReference type="EMBL" id="KAF2085659.1"/>
    </source>
</evidence>
<feature type="region of interest" description="Disordered" evidence="1">
    <location>
        <begin position="152"/>
        <end position="196"/>
    </location>
</feature>
<dbReference type="GO" id="GO:0003676">
    <property type="term" value="F:nucleic acid binding"/>
    <property type="evidence" value="ECO:0007669"/>
    <property type="project" value="InterPro"/>
</dbReference>
<dbReference type="InterPro" id="IPR000467">
    <property type="entry name" value="G_patch_dom"/>
</dbReference>
<feature type="compositionally biased region" description="Basic and acidic residues" evidence="1">
    <location>
        <begin position="173"/>
        <end position="191"/>
    </location>
</feature>
<dbReference type="SMART" id="SM00443">
    <property type="entry name" value="G_patch"/>
    <property type="match status" value="1"/>
</dbReference>
<accession>A0A9P4HPU3</accession>
<name>A0A9P4HPU3_9PEZI</name>
<dbReference type="InterPro" id="IPR039249">
    <property type="entry name" value="GPATCH11"/>
</dbReference>
<protein>
    <recommendedName>
        <fullName evidence="2">G-patch domain-containing protein</fullName>
    </recommendedName>
</protein>
<proteinExistence type="predicted"/>
<keyword evidence="4" id="KW-1185">Reference proteome</keyword>
<dbReference type="OrthoDB" id="786951at2759"/>
<feature type="non-terminal residue" evidence="3">
    <location>
        <position position="319"/>
    </location>
</feature>
<comment type="caution">
    <text evidence="3">The sequence shown here is derived from an EMBL/GenBank/DDBJ whole genome shotgun (WGS) entry which is preliminary data.</text>
</comment>
<reference evidence="3" key="1">
    <citation type="journal article" date="2020" name="Stud. Mycol.">
        <title>101 Dothideomycetes genomes: a test case for predicting lifestyles and emergence of pathogens.</title>
        <authorList>
            <person name="Haridas S."/>
            <person name="Albert R."/>
            <person name="Binder M."/>
            <person name="Bloem J."/>
            <person name="Labutti K."/>
            <person name="Salamov A."/>
            <person name="Andreopoulos B."/>
            <person name="Baker S."/>
            <person name="Barry K."/>
            <person name="Bills G."/>
            <person name="Bluhm B."/>
            <person name="Cannon C."/>
            <person name="Castanera R."/>
            <person name="Culley D."/>
            <person name="Daum C."/>
            <person name="Ezra D."/>
            <person name="Gonzalez J."/>
            <person name="Henrissat B."/>
            <person name="Kuo A."/>
            <person name="Liang C."/>
            <person name="Lipzen A."/>
            <person name="Lutzoni F."/>
            <person name="Magnuson J."/>
            <person name="Mondo S."/>
            <person name="Nolan M."/>
            <person name="Ohm R."/>
            <person name="Pangilinan J."/>
            <person name="Park H.-J."/>
            <person name="Ramirez L."/>
            <person name="Alfaro M."/>
            <person name="Sun H."/>
            <person name="Tritt A."/>
            <person name="Yoshinaga Y."/>
            <person name="Zwiers L.-H."/>
            <person name="Turgeon B."/>
            <person name="Goodwin S."/>
            <person name="Spatafora J."/>
            <person name="Crous P."/>
            <person name="Grigoriev I."/>
        </authorList>
    </citation>
    <scope>NUCLEOTIDE SEQUENCE</scope>
    <source>
        <strain evidence="3">CBS 121410</strain>
    </source>
</reference>
<evidence type="ECO:0000259" key="2">
    <source>
        <dbReference type="PROSITE" id="PS50174"/>
    </source>
</evidence>
<evidence type="ECO:0000313" key="4">
    <source>
        <dbReference type="Proteomes" id="UP000799776"/>
    </source>
</evidence>
<dbReference type="SMART" id="SM01173">
    <property type="entry name" value="DUF4187"/>
    <property type="match status" value="1"/>
</dbReference>
<feature type="compositionally biased region" description="Basic and acidic residues" evidence="1">
    <location>
        <begin position="33"/>
        <end position="55"/>
    </location>
</feature>
<dbReference type="GO" id="GO:0000776">
    <property type="term" value="C:kinetochore"/>
    <property type="evidence" value="ECO:0007669"/>
    <property type="project" value="TreeGrafter"/>
</dbReference>
<dbReference type="PANTHER" id="PTHR21032:SF0">
    <property type="entry name" value="G PATCH DOMAIN-CONTAINING PROTEIN 11"/>
    <property type="match status" value="1"/>
</dbReference>
<dbReference type="PANTHER" id="PTHR21032">
    <property type="entry name" value="G PATCH DOMAIN-CONTAINING PROTEIN 11"/>
    <property type="match status" value="1"/>
</dbReference>
<feature type="region of interest" description="Disordered" evidence="1">
    <location>
        <begin position="86"/>
        <end position="115"/>
    </location>
</feature>
<sequence length="319" mass="37267">DEDDVDDYMNMLLAEPTTKPQKETSIQRRARLKREAEERSRPKPKKEREAEEAAAREAALATALPTSNKGFQMMAKLGFKQGDTLGKAEHARKEPITLEMKEERRGGIGLDSERKRKMREAFESEAKRTRAEEGDYWERLKTERETRRLEGQVIGAQKVAEQFSTEAEEDAESKDSAAKDGGHENSKDSKVPKTSHKPLKTINVLWRGVIRHRLEKEREKRMRYDLHQSLSRLPTYDDPDEDEEDERALYTADKSKIYEEEIEEEDPELEEFNALDPTDRLAKLVQYLRDTYQYCFWCKYRYPDPEMEGCPGLTEEDHD</sequence>
<dbReference type="AlphaFoldDB" id="A0A9P4HPU3"/>
<organism evidence="3 4">
    <name type="scientific">Saccharata proteae CBS 121410</name>
    <dbReference type="NCBI Taxonomy" id="1314787"/>
    <lineage>
        <taxon>Eukaryota</taxon>
        <taxon>Fungi</taxon>
        <taxon>Dikarya</taxon>
        <taxon>Ascomycota</taxon>
        <taxon>Pezizomycotina</taxon>
        <taxon>Dothideomycetes</taxon>
        <taxon>Dothideomycetes incertae sedis</taxon>
        <taxon>Botryosphaeriales</taxon>
        <taxon>Saccharataceae</taxon>
        <taxon>Saccharata</taxon>
    </lineage>
</organism>
<feature type="domain" description="G-patch" evidence="2">
    <location>
        <begin position="66"/>
        <end position="113"/>
    </location>
</feature>
<dbReference type="Pfam" id="PF13821">
    <property type="entry name" value="DUF4187"/>
    <property type="match status" value="1"/>
</dbReference>
<evidence type="ECO:0000256" key="1">
    <source>
        <dbReference type="SAM" id="MobiDB-lite"/>
    </source>
</evidence>
<dbReference type="Pfam" id="PF01585">
    <property type="entry name" value="G-patch"/>
    <property type="match status" value="1"/>
</dbReference>
<gene>
    <name evidence="3" type="ORF">K490DRAFT_5800</name>
</gene>
<dbReference type="EMBL" id="ML978729">
    <property type="protein sequence ID" value="KAF2085659.1"/>
    <property type="molecule type" value="Genomic_DNA"/>
</dbReference>
<dbReference type="Proteomes" id="UP000799776">
    <property type="component" value="Unassembled WGS sequence"/>
</dbReference>
<dbReference type="InterPro" id="IPR025239">
    <property type="entry name" value="DUF4187"/>
</dbReference>
<feature type="region of interest" description="Disordered" evidence="1">
    <location>
        <begin position="1"/>
        <end position="58"/>
    </location>
</feature>